<dbReference type="EMBL" id="CAJHJT010000012">
    <property type="protein sequence ID" value="CAD7000612.1"/>
    <property type="molecule type" value="Genomic_DNA"/>
</dbReference>
<dbReference type="AlphaFoldDB" id="A0A811UN31"/>
<reference evidence="1" key="1">
    <citation type="submission" date="2020-11" db="EMBL/GenBank/DDBJ databases">
        <authorList>
            <person name="Whitehead M."/>
        </authorList>
    </citation>
    <scope>NUCLEOTIDE SEQUENCE</scope>
    <source>
        <strain evidence="1">EGII</strain>
    </source>
</reference>
<accession>A0A811UN31</accession>
<evidence type="ECO:0000313" key="2">
    <source>
        <dbReference type="Proteomes" id="UP000606786"/>
    </source>
</evidence>
<protein>
    <submittedName>
        <fullName evidence="1">(Mediterranean fruit fly) hypothetical protein</fullName>
    </submittedName>
</protein>
<evidence type="ECO:0000313" key="1">
    <source>
        <dbReference type="EMBL" id="CAD7000612.1"/>
    </source>
</evidence>
<comment type="caution">
    <text evidence="1">The sequence shown here is derived from an EMBL/GenBank/DDBJ whole genome shotgun (WGS) entry which is preliminary data.</text>
</comment>
<proteinExistence type="predicted"/>
<dbReference type="Proteomes" id="UP000606786">
    <property type="component" value="Unassembled WGS sequence"/>
</dbReference>
<gene>
    <name evidence="1" type="ORF">CCAP1982_LOCUS9086</name>
</gene>
<sequence length="106" mass="12007">MHIVSCDTISFVGSKNDFLDLDFVYAPVESRRGGQMEKDIQGAQTKKLTRTVEMKSRTIGRRLYDPVQESNIGQVVMARNTNKRLTVSSKFDDFAVKKILQTIGIH</sequence>
<name>A0A811UN31_CERCA</name>
<organism evidence="1 2">
    <name type="scientific">Ceratitis capitata</name>
    <name type="common">Mediterranean fruit fly</name>
    <name type="synonym">Tephritis capitata</name>
    <dbReference type="NCBI Taxonomy" id="7213"/>
    <lineage>
        <taxon>Eukaryota</taxon>
        <taxon>Metazoa</taxon>
        <taxon>Ecdysozoa</taxon>
        <taxon>Arthropoda</taxon>
        <taxon>Hexapoda</taxon>
        <taxon>Insecta</taxon>
        <taxon>Pterygota</taxon>
        <taxon>Neoptera</taxon>
        <taxon>Endopterygota</taxon>
        <taxon>Diptera</taxon>
        <taxon>Brachycera</taxon>
        <taxon>Muscomorpha</taxon>
        <taxon>Tephritoidea</taxon>
        <taxon>Tephritidae</taxon>
        <taxon>Ceratitis</taxon>
        <taxon>Ceratitis</taxon>
    </lineage>
</organism>
<keyword evidence="2" id="KW-1185">Reference proteome</keyword>